<organism evidence="1 2">
    <name type="scientific">Candidatus Nanosynbacter featherlites</name>
    <dbReference type="NCBI Taxonomy" id="2572088"/>
    <lineage>
        <taxon>Bacteria</taxon>
        <taxon>Candidatus Saccharimonadota</taxon>
        <taxon>Candidatus Saccharimonadia</taxon>
        <taxon>Candidatus Nanosynbacterales</taxon>
        <taxon>Candidatus Nanosynbacteraceae</taxon>
        <taxon>Candidatus Nanosynbacter</taxon>
    </lineage>
</organism>
<proteinExistence type="predicted"/>
<protein>
    <submittedName>
        <fullName evidence="1">Uncharacterized protein</fullName>
    </submittedName>
</protein>
<dbReference type="Proteomes" id="UP000310639">
    <property type="component" value="Chromosome"/>
</dbReference>
<evidence type="ECO:0000313" key="1">
    <source>
        <dbReference type="EMBL" id="QCT42256.1"/>
    </source>
</evidence>
<accession>A0A4V1GDM0</accession>
<sequence length="134" mass="14253">MDHKNSLTCLPVIFGPNELGLSTKTTGTGEGSKWETAFVVADPQGIIREVETPSTPDEAPVPPHRIVAVDIDQCLPQESSPGQSHIVGNAVEIRPDLDPDAEPRKLGRAAVFGYDPKTGKGVMVLSPDQAVTKD</sequence>
<name>A0A4V1GDM0_9BACT</name>
<keyword evidence="2" id="KW-1185">Reference proteome</keyword>
<evidence type="ECO:0000313" key="2">
    <source>
        <dbReference type="Proteomes" id="UP000310639"/>
    </source>
</evidence>
<dbReference type="EMBL" id="CP040004">
    <property type="protein sequence ID" value="QCT42256.1"/>
    <property type="molecule type" value="Genomic_DNA"/>
</dbReference>
<reference evidence="1 2" key="1">
    <citation type="submission" date="2019-04" db="EMBL/GenBank/DDBJ databases">
        <title>Saccharibacteria TM7 genomes.</title>
        <authorList>
            <person name="Bor B."/>
            <person name="He X."/>
            <person name="Chen T."/>
            <person name="Dewhirst F.E."/>
        </authorList>
    </citation>
    <scope>NUCLEOTIDE SEQUENCE [LARGE SCALE GENOMIC DNA]</scope>
    <source>
        <strain evidence="1 2">BB001</strain>
    </source>
</reference>
<gene>
    <name evidence="1" type="ORF">FBF37_02110</name>
</gene>
<dbReference type="AlphaFoldDB" id="A0A4V1GDM0"/>
<dbReference type="RefSeq" id="WP_138079024.1">
    <property type="nucleotide sequence ID" value="NZ_CP040004.1"/>
</dbReference>
<dbReference type="KEGG" id="nft:FBF37_02110"/>